<comment type="caution">
    <text evidence="1">The sequence shown here is derived from an EMBL/GenBank/DDBJ whole genome shotgun (WGS) entry which is preliminary data.</text>
</comment>
<dbReference type="Proteomes" id="UP000828390">
    <property type="component" value="Unassembled WGS sequence"/>
</dbReference>
<name>A0A9D4DVL7_DREPO</name>
<gene>
    <name evidence="1" type="ORF">DPMN_169475</name>
</gene>
<accession>A0A9D4DVL7</accession>
<dbReference type="EMBL" id="JAIWYP010000009">
    <property type="protein sequence ID" value="KAH3768263.1"/>
    <property type="molecule type" value="Genomic_DNA"/>
</dbReference>
<evidence type="ECO:0000313" key="1">
    <source>
        <dbReference type="EMBL" id="KAH3768263.1"/>
    </source>
</evidence>
<keyword evidence="2" id="KW-1185">Reference proteome</keyword>
<reference evidence="1" key="2">
    <citation type="submission" date="2020-11" db="EMBL/GenBank/DDBJ databases">
        <authorList>
            <person name="McCartney M.A."/>
            <person name="Auch B."/>
            <person name="Kono T."/>
            <person name="Mallez S."/>
            <person name="Becker A."/>
            <person name="Gohl D.M."/>
            <person name="Silverstein K.A.T."/>
            <person name="Koren S."/>
            <person name="Bechman K.B."/>
            <person name="Herman A."/>
            <person name="Abrahante J.E."/>
            <person name="Garbe J."/>
        </authorList>
    </citation>
    <scope>NUCLEOTIDE SEQUENCE</scope>
    <source>
        <strain evidence="1">Duluth1</strain>
        <tissue evidence="1">Whole animal</tissue>
    </source>
</reference>
<evidence type="ECO:0000313" key="2">
    <source>
        <dbReference type="Proteomes" id="UP000828390"/>
    </source>
</evidence>
<sequence length="56" mass="6591">MISYRRGLQSDLIAHKQQFESYMSLSSRKMANMDMFINQTLEGMTSIQRIFNPSRT</sequence>
<proteinExistence type="predicted"/>
<protein>
    <submittedName>
        <fullName evidence="1">Uncharacterized protein</fullName>
    </submittedName>
</protein>
<organism evidence="1 2">
    <name type="scientific">Dreissena polymorpha</name>
    <name type="common">Zebra mussel</name>
    <name type="synonym">Mytilus polymorpha</name>
    <dbReference type="NCBI Taxonomy" id="45954"/>
    <lineage>
        <taxon>Eukaryota</taxon>
        <taxon>Metazoa</taxon>
        <taxon>Spiralia</taxon>
        <taxon>Lophotrochozoa</taxon>
        <taxon>Mollusca</taxon>
        <taxon>Bivalvia</taxon>
        <taxon>Autobranchia</taxon>
        <taxon>Heteroconchia</taxon>
        <taxon>Euheterodonta</taxon>
        <taxon>Imparidentia</taxon>
        <taxon>Neoheterodontei</taxon>
        <taxon>Myida</taxon>
        <taxon>Dreissenoidea</taxon>
        <taxon>Dreissenidae</taxon>
        <taxon>Dreissena</taxon>
    </lineage>
</organism>
<reference evidence="1" key="1">
    <citation type="journal article" date="2019" name="bioRxiv">
        <title>The Genome of the Zebra Mussel, Dreissena polymorpha: A Resource for Invasive Species Research.</title>
        <authorList>
            <person name="McCartney M.A."/>
            <person name="Auch B."/>
            <person name="Kono T."/>
            <person name="Mallez S."/>
            <person name="Zhang Y."/>
            <person name="Obille A."/>
            <person name="Becker A."/>
            <person name="Abrahante J.E."/>
            <person name="Garbe J."/>
            <person name="Badalamenti J.P."/>
            <person name="Herman A."/>
            <person name="Mangelson H."/>
            <person name="Liachko I."/>
            <person name="Sullivan S."/>
            <person name="Sone E.D."/>
            <person name="Koren S."/>
            <person name="Silverstein K.A.T."/>
            <person name="Beckman K.B."/>
            <person name="Gohl D.M."/>
        </authorList>
    </citation>
    <scope>NUCLEOTIDE SEQUENCE</scope>
    <source>
        <strain evidence="1">Duluth1</strain>
        <tissue evidence="1">Whole animal</tissue>
    </source>
</reference>
<dbReference type="AlphaFoldDB" id="A0A9D4DVL7"/>